<gene>
    <name evidence="1" type="ORF">CU102_22565</name>
</gene>
<dbReference type="EMBL" id="PGGO01000021">
    <property type="protein sequence ID" value="PSH64296.1"/>
    <property type="molecule type" value="Genomic_DNA"/>
</dbReference>
<name>A0A2P7BCW8_9HYPH</name>
<comment type="caution">
    <text evidence="1">The sequence shown here is derived from an EMBL/GenBank/DDBJ whole genome shotgun (WGS) entry which is preliminary data.</text>
</comment>
<sequence length="83" mass="9450">MCGFKAYGINRSRADRMPSAQLCKNIVELRRRTPRQKVIESTEDAEFRSATLTLAAPKSKEPDDGFSEERLGRPCLVVMYRSL</sequence>
<evidence type="ECO:0000313" key="1">
    <source>
        <dbReference type="EMBL" id="PSH64296.1"/>
    </source>
</evidence>
<protein>
    <submittedName>
        <fullName evidence="1">Uncharacterized protein</fullName>
    </submittedName>
</protein>
<organism evidence="1 2">
    <name type="scientific">Phyllobacterium brassicacearum</name>
    <dbReference type="NCBI Taxonomy" id="314235"/>
    <lineage>
        <taxon>Bacteria</taxon>
        <taxon>Pseudomonadati</taxon>
        <taxon>Pseudomonadota</taxon>
        <taxon>Alphaproteobacteria</taxon>
        <taxon>Hyphomicrobiales</taxon>
        <taxon>Phyllobacteriaceae</taxon>
        <taxon>Phyllobacterium</taxon>
    </lineage>
</organism>
<evidence type="ECO:0000313" key="2">
    <source>
        <dbReference type="Proteomes" id="UP000241444"/>
    </source>
</evidence>
<proteinExistence type="predicted"/>
<reference evidence="2" key="1">
    <citation type="submission" date="2017-11" db="EMBL/GenBank/DDBJ databases">
        <authorList>
            <person name="Kuznetsova I."/>
            <person name="Sazanova A."/>
            <person name="Chirak E."/>
            <person name="Safronova V."/>
            <person name="Willems A."/>
        </authorList>
    </citation>
    <scope>NUCLEOTIDE SEQUENCE [LARGE SCALE GENOMIC DNA]</scope>
    <source>
        <strain evidence="2">STM 196</strain>
    </source>
</reference>
<dbReference type="Proteomes" id="UP000241444">
    <property type="component" value="Unassembled WGS sequence"/>
</dbReference>
<keyword evidence="2" id="KW-1185">Reference proteome</keyword>
<dbReference type="AlphaFoldDB" id="A0A2P7BCW8"/>
<accession>A0A2P7BCW8</accession>